<name>A0A9Q8PGU8_PASFU</name>
<organism evidence="2 3">
    <name type="scientific">Passalora fulva</name>
    <name type="common">Tomato leaf mold</name>
    <name type="synonym">Cladosporium fulvum</name>
    <dbReference type="NCBI Taxonomy" id="5499"/>
    <lineage>
        <taxon>Eukaryota</taxon>
        <taxon>Fungi</taxon>
        <taxon>Dikarya</taxon>
        <taxon>Ascomycota</taxon>
        <taxon>Pezizomycotina</taxon>
        <taxon>Dothideomycetes</taxon>
        <taxon>Dothideomycetidae</taxon>
        <taxon>Mycosphaerellales</taxon>
        <taxon>Mycosphaerellaceae</taxon>
        <taxon>Fulvia</taxon>
    </lineage>
</organism>
<evidence type="ECO:0000313" key="3">
    <source>
        <dbReference type="Proteomes" id="UP000756132"/>
    </source>
</evidence>
<reference evidence="2" key="1">
    <citation type="submission" date="2021-12" db="EMBL/GenBank/DDBJ databases">
        <authorList>
            <person name="Zaccaron A."/>
            <person name="Stergiopoulos I."/>
        </authorList>
    </citation>
    <scope>NUCLEOTIDE SEQUENCE</scope>
    <source>
        <strain evidence="2">Race5_Kim</strain>
    </source>
</reference>
<feature type="transmembrane region" description="Helical" evidence="1">
    <location>
        <begin position="49"/>
        <end position="71"/>
    </location>
</feature>
<dbReference type="GeneID" id="71989523"/>
<evidence type="ECO:0000313" key="2">
    <source>
        <dbReference type="EMBL" id="UJO22162.1"/>
    </source>
</evidence>
<dbReference type="EMBL" id="CP090171">
    <property type="protein sequence ID" value="UJO22162.1"/>
    <property type="molecule type" value="Genomic_DNA"/>
</dbReference>
<dbReference type="RefSeq" id="XP_047766528.1">
    <property type="nucleotide sequence ID" value="XM_047908793.1"/>
</dbReference>
<keyword evidence="1" id="KW-0472">Membrane</keyword>
<reference evidence="2" key="2">
    <citation type="journal article" date="2022" name="Microb. Genom.">
        <title>A chromosome-scale genome assembly of the tomato pathogen Cladosporium fulvum reveals a compartmentalized genome architecture and the presence of a dispensable chromosome.</title>
        <authorList>
            <person name="Zaccaron A.Z."/>
            <person name="Chen L.H."/>
            <person name="Samaras A."/>
            <person name="Stergiopoulos I."/>
        </authorList>
    </citation>
    <scope>NUCLEOTIDE SEQUENCE</scope>
    <source>
        <strain evidence="2">Race5_Kim</strain>
    </source>
</reference>
<keyword evidence="1" id="KW-0812">Transmembrane</keyword>
<dbReference type="Proteomes" id="UP000756132">
    <property type="component" value="Chromosome 9"/>
</dbReference>
<feature type="transmembrane region" description="Helical" evidence="1">
    <location>
        <begin position="118"/>
        <end position="146"/>
    </location>
</feature>
<feature type="transmembrane region" description="Helical" evidence="1">
    <location>
        <begin position="92"/>
        <end position="112"/>
    </location>
</feature>
<dbReference type="OMA" id="CTRSNAR"/>
<protein>
    <submittedName>
        <fullName evidence="2">Uncharacterized protein</fullName>
    </submittedName>
</protein>
<sequence length="177" mass="19640">MSLSIPVNETMATIHDATSRPFPTFAVIVYQVVMWLIFTYNWVVIGAAWVIGLSLTSALGGGAFLLVRWLLGFQDEWRKDSTTKHEGPREKFMIATVGTLIFQIGLLMYLAITLNYNRWMIFGASFVAVPMLWGAVLTIACMGVAMSKACRDMRSKDRSDSAGKEVKAGRDAVTEYA</sequence>
<keyword evidence="3" id="KW-1185">Reference proteome</keyword>
<evidence type="ECO:0000256" key="1">
    <source>
        <dbReference type="SAM" id="Phobius"/>
    </source>
</evidence>
<dbReference type="AlphaFoldDB" id="A0A9Q8PGU8"/>
<keyword evidence="1" id="KW-1133">Transmembrane helix</keyword>
<proteinExistence type="predicted"/>
<feature type="transmembrane region" description="Helical" evidence="1">
    <location>
        <begin position="21"/>
        <end position="43"/>
    </location>
</feature>
<gene>
    <name evidence="2" type="ORF">CLAFUR5_09645</name>
</gene>
<dbReference type="KEGG" id="ffu:CLAFUR5_09645"/>
<accession>A0A9Q8PGU8</accession>